<sequence>MDTVKKYSVHPSAWSRKRQFDDIEDDVNEVAVNCNTTPTLDLESPSASTGIHHDDLVVVTCSAATGSGVDGERTPGSTMVSESFGDVAQGLIDKSNEVDNEPEEPTAMPTTTLASSCNPDEGSDDTSYLLLKNLFYYPPISSPVSSSSYTALLKFWHA</sequence>
<evidence type="ECO:0000256" key="1">
    <source>
        <dbReference type="SAM" id="MobiDB-lite"/>
    </source>
</evidence>
<name>A0A0D0CL42_9AGAM</name>
<protein>
    <submittedName>
        <fullName evidence="2">Uncharacterized protein</fullName>
    </submittedName>
</protein>
<dbReference type="InParanoid" id="A0A0D0CL42"/>
<evidence type="ECO:0000313" key="2">
    <source>
        <dbReference type="EMBL" id="KIK75923.1"/>
    </source>
</evidence>
<feature type="region of interest" description="Disordered" evidence="1">
    <location>
        <begin position="94"/>
        <end position="120"/>
    </location>
</feature>
<accession>A0A0D0CL42</accession>
<organism evidence="2 3">
    <name type="scientific">Paxillus rubicundulus Ve08.2h10</name>
    <dbReference type="NCBI Taxonomy" id="930991"/>
    <lineage>
        <taxon>Eukaryota</taxon>
        <taxon>Fungi</taxon>
        <taxon>Dikarya</taxon>
        <taxon>Basidiomycota</taxon>
        <taxon>Agaricomycotina</taxon>
        <taxon>Agaricomycetes</taxon>
        <taxon>Agaricomycetidae</taxon>
        <taxon>Boletales</taxon>
        <taxon>Paxilineae</taxon>
        <taxon>Paxillaceae</taxon>
        <taxon>Paxillus</taxon>
    </lineage>
</organism>
<dbReference type="HOGENOM" id="CLU_1673467_0_0_1"/>
<keyword evidence="3" id="KW-1185">Reference proteome</keyword>
<evidence type="ECO:0000313" key="3">
    <source>
        <dbReference type="Proteomes" id="UP000054538"/>
    </source>
</evidence>
<dbReference type="EMBL" id="KN827770">
    <property type="protein sequence ID" value="KIK75923.1"/>
    <property type="molecule type" value="Genomic_DNA"/>
</dbReference>
<proteinExistence type="predicted"/>
<dbReference type="AlphaFoldDB" id="A0A0D0CL42"/>
<feature type="non-terminal residue" evidence="2">
    <location>
        <position position="158"/>
    </location>
</feature>
<dbReference type="Proteomes" id="UP000054538">
    <property type="component" value="Unassembled WGS sequence"/>
</dbReference>
<reference evidence="2 3" key="1">
    <citation type="submission" date="2014-04" db="EMBL/GenBank/DDBJ databases">
        <authorList>
            <consortium name="DOE Joint Genome Institute"/>
            <person name="Kuo A."/>
            <person name="Kohler A."/>
            <person name="Jargeat P."/>
            <person name="Nagy L.G."/>
            <person name="Floudas D."/>
            <person name="Copeland A."/>
            <person name="Barry K.W."/>
            <person name="Cichocki N."/>
            <person name="Veneault-Fourrey C."/>
            <person name="LaButti K."/>
            <person name="Lindquist E.A."/>
            <person name="Lipzen A."/>
            <person name="Lundell T."/>
            <person name="Morin E."/>
            <person name="Murat C."/>
            <person name="Sun H."/>
            <person name="Tunlid A."/>
            <person name="Henrissat B."/>
            <person name="Grigoriev I.V."/>
            <person name="Hibbett D.S."/>
            <person name="Martin F."/>
            <person name="Nordberg H.P."/>
            <person name="Cantor M.N."/>
            <person name="Hua S.X."/>
        </authorList>
    </citation>
    <scope>NUCLEOTIDE SEQUENCE [LARGE SCALE GENOMIC DNA]</scope>
    <source>
        <strain evidence="2 3">Ve08.2h10</strain>
    </source>
</reference>
<reference evidence="3" key="2">
    <citation type="submission" date="2015-01" db="EMBL/GenBank/DDBJ databases">
        <title>Evolutionary Origins and Diversification of the Mycorrhizal Mutualists.</title>
        <authorList>
            <consortium name="DOE Joint Genome Institute"/>
            <consortium name="Mycorrhizal Genomics Consortium"/>
            <person name="Kohler A."/>
            <person name="Kuo A."/>
            <person name="Nagy L.G."/>
            <person name="Floudas D."/>
            <person name="Copeland A."/>
            <person name="Barry K.W."/>
            <person name="Cichocki N."/>
            <person name="Veneault-Fourrey C."/>
            <person name="LaButti K."/>
            <person name="Lindquist E.A."/>
            <person name="Lipzen A."/>
            <person name="Lundell T."/>
            <person name="Morin E."/>
            <person name="Murat C."/>
            <person name="Riley R."/>
            <person name="Ohm R."/>
            <person name="Sun H."/>
            <person name="Tunlid A."/>
            <person name="Henrissat B."/>
            <person name="Grigoriev I.V."/>
            <person name="Hibbett D.S."/>
            <person name="Martin F."/>
        </authorList>
    </citation>
    <scope>NUCLEOTIDE SEQUENCE [LARGE SCALE GENOMIC DNA]</scope>
    <source>
        <strain evidence="3">Ve08.2h10</strain>
    </source>
</reference>
<gene>
    <name evidence="2" type="ORF">PAXRUDRAFT_29021</name>
</gene>